<dbReference type="Gene3D" id="3.40.30.10">
    <property type="entry name" value="Glutaredoxin"/>
    <property type="match status" value="1"/>
</dbReference>
<comment type="miscellaneous">
    <text evidence="6">The active site is a conserved redox-active cysteine residue, the peroxidatic cysteine (C(P)), which makes the nucleophilic attack on the peroxide substrate. The peroxide oxidizes the C(P)-SH to cysteine sulfenic acid (C(P)-SOH), which then reacts with another cysteine residue, the resolving cysteine (C(R)), to form a disulfide bridge. The disulfide is subsequently reduced by an appropriate electron donor to complete the catalytic cycle. In this atypical 2-Cys peroxiredoxin, C(R) is present in the same subunit to form an intramolecular disulfide. The disulfide is subsequently reduced by thioredoxin.</text>
</comment>
<evidence type="ECO:0000313" key="8">
    <source>
        <dbReference type="EMBL" id="PKZ29541.1"/>
    </source>
</evidence>
<comment type="catalytic activity">
    <reaction evidence="6">
        <text>a hydroperoxide + [thioredoxin]-dithiol = an alcohol + [thioredoxin]-disulfide + H2O</text>
        <dbReference type="Rhea" id="RHEA:62620"/>
        <dbReference type="Rhea" id="RHEA-COMP:10698"/>
        <dbReference type="Rhea" id="RHEA-COMP:10700"/>
        <dbReference type="ChEBI" id="CHEBI:15377"/>
        <dbReference type="ChEBI" id="CHEBI:29950"/>
        <dbReference type="ChEBI" id="CHEBI:30879"/>
        <dbReference type="ChEBI" id="CHEBI:35924"/>
        <dbReference type="ChEBI" id="CHEBI:50058"/>
        <dbReference type="EC" id="1.11.1.24"/>
    </reaction>
</comment>
<dbReference type="InterPro" id="IPR013766">
    <property type="entry name" value="Thioredoxin_domain"/>
</dbReference>
<dbReference type="InterPro" id="IPR036249">
    <property type="entry name" value="Thioredoxin-like_sf"/>
</dbReference>
<sequence length="174" mass="18755">MSKVTLNGEAVKLVGDELSVGDYAPEVELVLADLKTLKVGGSSEKIQVIATVPSLDTGVCAMETKKFNEKMANLKNVNFSVVSMDLPFALGRFCGAENIKNINTLSDFRCKEFGKKYGVLIDSGALKGLLARAIFVIDKDSKIIYKEVVSEITKEPDYDGVIKALNLGCGPRGC</sequence>
<dbReference type="CDD" id="cd03014">
    <property type="entry name" value="PRX_Atyp2cys"/>
    <property type="match status" value="1"/>
</dbReference>
<name>A0A2I1NB07_9BACT</name>
<dbReference type="InterPro" id="IPR002065">
    <property type="entry name" value="TPX"/>
</dbReference>
<comment type="similarity">
    <text evidence="6">Belongs to the peroxiredoxin family. Tpx subfamily.</text>
</comment>
<keyword evidence="1 6" id="KW-0575">Peroxidase</keyword>
<evidence type="ECO:0000256" key="6">
    <source>
        <dbReference type="HAMAP-Rule" id="MF_00269"/>
    </source>
</evidence>
<evidence type="ECO:0000256" key="1">
    <source>
        <dbReference type="ARBA" id="ARBA00022559"/>
    </source>
</evidence>
<evidence type="ECO:0000259" key="7">
    <source>
        <dbReference type="PROSITE" id="PS51352"/>
    </source>
</evidence>
<dbReference type="InterPro" id="IPR050455">
    <property type="entry name" value="Tpx_Peroxidase_subfamily"/>
</dbReference>
<feature type="active site" description="Cysteine sulfenic acid (-SOH) intermediate" evidence="6">
    <location>
        <position position="60"/>
    </location>
</feature>
<dbReference type="EMBL" id="PKHU01000003">
    <property type="protein sequence ID" value="PKZ29541.1"/>
    <property type="molecule type" value="Genomic_DNA"/>
</dbReference>
<dbReference type="NCBIfam" id="NF001808">
    <property type="entry name" value="PRK00522.1"/>
    <property type="match status" value="1"/>
</dbReference>
<comment type="caution">
    <text evidence="8">The sequence shown here is derived from an EMBL/GenBank/DDBJ whole genome shotgun (WGS) entry which is preliminary data.</text>
</comment>
<keyword evidence="3 6" id="KW-0560">Oxidoreductase</keyword>
<feature type="disulfide bond" description="Redox-active" evidence="6">
    <location>
        <begin position="60"/>
        <end position="94"/>
    </location>
</feature>
<dbReference type="InterPro" id="IPR018219">
    <property type="entry name" value="Tpx_CS"/>
</dbReference>
<dbReference type="Proteomes" id="UP000234639">
    <property type="component" value="Unassembled WGS sequence"/>
</dbReference>
<feature type="domain" description="Thioredoxin" evidence="7">
    <location>
        <begin position="18"/>
        <end position="170"/>
    </location>
</feature>
<dbReference type="RefSeq" id="WP_050335696.1">
    <property type="nucleotide sequence ID" value="NZ_JAPXGM010000001.1"/>
</dbReference>
<dbReference type="AlphaFoldDB" id="A0A2I1NB07"/>
<accession>A0A2I1NB07</accession>
<evidence type="ECO:0000256" key="2">
    <source>
        <dbReference type="ARBA" id="ARBA00022862"/>
    </source>
</evidence>
<organism evidence="8 9">
    <name type="scientific">Campylobacter ureolyticus</name>
    <dbReference type="NCBI Taxonomy" id="827"/>
    <lineage>
        <taxon>Bacteria</taxon>
        <taxon>Pseudomonadati</taxon>
        <taxon>Campylobacterota</taxon>
        <taxon>Epsilonproteobacteria</taxon>
        <taxon>Campylobacterales</taxon>
        <taxon>Campylobacteraceae</taxon>
        <taxon>Campylobacter</taxon>
    </lineage>
</organism>
<evidence type="ECO:0000256" key="4">
    <source>
        <dbReference type="ARBA" id="ARBA00023157"/>
    </source>
</evidence>
<dbReference type="SUPFAM" id="SSF52833">
    <property type="entry name" value="Thioredoxin-like"/>
    <property type="match status" value="1"/>
</dbReference>
<reference evidence="8 9" key="1">
    <citation type="submission" date="2017-12" db="EMBL/GenBank/DDBJ databases">
        <title>Phylogenetic diversity of female urinary microbiome.</title>
        <authorList>
            <person name="Thomas-White K."/>
            <person name="Wolfe A.J."/>
        </authorList>
    </citation>
    <scope>NUCLEOTIDE SEQUENCE [LARGE SCALE GENOMIC DNA]</scope>
    <source>
        <strain evidence="8 9">UMB0112</strain>
    </source>
</reference>
<proteinExistence type="inferred from homology"/>
<protein>
    <recommendedName>
        <fullName evidence="6">Thiol peroxidase</fullName>
        <shortName evidence="6">Tpx</shortName>
        <ecNumber evidence="6">1.11.1.24</ecNumber>
    </recommendedName>
    <alternativeName>
        <fullName evidence="6">Peroxiredoxin tpx</fullName>
        <shortName evidence="6">Prx</shortName>
    </alternativeName>
    <alternativeName>
        <fullName evidence="6">Thioredoxin peroxidase</fullName>
    </alternativeName>
    <alternativeName>
        <fullName evidence="6">Thioredoxin-dependent peroxiredoxin</fullName>
    </alternativeName>
</protein>
<comment type="subunit">
    <text evidence="6">Homodimer.</text>
</comment>
<dbReference type="GO" id="GO:0008379">
    <property type="term" value="F:thioredoxin peroxidase activity"/>
    <property type="evidence" value="ECO:0007669"/>
    <property type="project" value="UniProtKB-UniRule"/>
</dbReference>
<evidence type="ECO:0000256" key="5">
    <source>
        <dbReference type="ARBA" id="ARBA00023284"/>
    </source>
</evidence>
<gene>
    <name evidence="6" type="primary">tpx</name>
    <name evidence="8" type="ORF">CYJ41_04085</name>
</gene>
<dbReference type="HAMAP" id="MF_00269">
    <property type="entry name" value="Tpx"/>
    <property type="match status" value="1"/>
</dbReference>
<keyword evidence="4 6" id="KW-1015">Disulfide bond</keyword>
<evidence type="ECO:0000256" key="3">
    <source>
        <dbReference type="ARBA" id="ARBA00023002"/>
    </source>
</evidence>
<dbReference type="EC" id="1.11.1.24" evidence="6"/>
<dbReference type="InterPro" id="IPR013740">
    <property type="entry name" value="Redoxin"/>
</dbReference>
<dbReference type="PANTHER" id="PTHR43110">
    <property type="entry name" value="THIOL PEROXIDASE"/>
    <property type="match status" value="1"/>
</dbReference>
<dbReference type="PANTHER" id="PTHR43110:SF1">
    <property type="entry name" value="THIOL PEROXIDASE"/>
    <property type="match status" value="1"/>
</dbReference>
<dbReference type="PROSITE" id="PS01265">
    <property type="entry name" value="TPX"/>
    <property type="match status" value="1"/>
</dbReference>
<comment type="function">
    <text evidence="6">Thiol-specific peroxidase that catalyzes the reduction of hydrogen peroxide and organic hydroperoxides to water and alcohols, respectively. Plays a role in cell protection against oxidative stress by detoxifying peroxides.</text>
</comment>
<dbReference type="PROSITE" id="PS51352">
    <property type="entry name" value="THIOREDOXIN_2"/>
    <property type="match status" value="1"/>
</dbReference>
<evidence type="ECO:0000313" key="9">
    <source>
        <dbReference type="Proteomes" id="UP000234639"/>
    </source>
</evidence>
<keyword evidence="2 6" id="KW-0049">Antioxidant</keyword>
<dbReference type="Pfam" id="PF08534">
    <property type="entry name" value="Redoxin"/>
    <property type="match status" value="1"/>
</dbReference>
<keyword evidence="5 6" id="KW-0676">Redox-active center</keyword>